<dbReference type="AlphaFoldDB" id="A0AAW1TYC1"/>
<protein>
    <recommendedName>
        <fullName evidence="3">Ig-like domain-containing protein</fullName>
    </recommendedName>
</protein>
<gene>
    <name evidence="1" type="ORF">WA026_023157</name>
</gene>
<keyword evidence="2" id="KW-1185">Reference proteome</keyword>
<proteinExistence type="predicted"/>
<organism evidence="1 2">
    <name type="scientific">Henosepilachna vigintioctopunctata</name>
    <dbReference type="NCBI Taxonomy" id="420089"/>
    <lineage>
        <taxon>Eukaryota</taxon>
        <taxon>Metazoa</taxon>
        <taxon>Ecdysozoa</taxon>
        <taxon>Arthropoda</taxon>
        <taxon>Hexapoda</taxon>
        <taxon>Insecta</taxon>
        <taxon>Pterygota</taxon>
        <taxon>Neoptera</taxon>
        <taxon>Endopterygota</taxon>
        <taxon>Coleoptera</taxon>
        <taxon>Polyphaga</taxon>
        <taxon>Cucujiformia</taxon>
        <taxon>Coccinelloidea</taxon>
        <taxon>Coccinellidae</taxon>
        <taxon>Epilachninae</taxon>
        <taxon>Epilachnini</taxon>
        <taxon>Henosepilachna</taxon>
    </lineage>
</organism>
<accession>A0AAW1TYC1</accession>
<name>A0AAW1TYC1_9CUCU</name>
<sequence length="103" mass="10883">MYISSVSSVYFTVAGKQTRDNFNAKHSIPTGTEVVMTVTERSCGQTVIDGKQMTLSCTVNSSRPAIKGVLWSMFCSNGAPDDVPLSLPPVTGITAHSRSTGGL</sequence>
<comment type="caution">
    <text evidence="1">The sequence shown here is derived from an EMBL/GenBank/DDBJ whole genome shotgun (WGS) entry which is preliminary data.</text>
</comment>
<reference evidence="1 2" key="1">
    <citation type="submission" date="2023-03" db="EMBL/GenBank/DDBJ databases">
        <title>Genome insight into feeding habits of ladybird beetles.</title>
        <authorList>
            <person name="Li H.-S."/>
            <person name="Huang Y.-H."/>
            <person name="Pang H."/>
        </authorList>
    </citation>
    <scope>NUCLEOTIDE SEQUENCE [LARGE SCALE GENOMIC DNA]</scope>
    <source>
        <strain evidence="1">SYSU_2023b</strain>
        <tissue evidence="1">Whole body</tissue>
    </source>
</reference>
<dbReference type="Proteomes" id="UP001431783">
    <property type="component" value="Unassembled WGS sequence"/>
</dbReference>
<evidence type="ECO:0000313" key="2">
    <source>
        <dbReference type="Proteomes" id="UP001431783"/>
    </source>
</evidence>
<evidence type="ECO:0008006" key="3">
    <source>
        <dbReference type="Google" id="ProtNLM"/>
    </source>
</evidence>
<dbReference type="EMBL" id="JARQZJ010000022">
    <property type="protein sequence ID" value="KAK9873600.1"/>
    <property type="molecule type" value="Genomic_DNA"/>
</dbReference>
<evidence type="ECO:0000313" key="1">
    <source>
        <dbReference type="EMBL" id="KAK9873600.1"/>
    </source>
</evidence>